<organism evidence="2 3">
    <name type="scientific">Tanacetum coccineum</name>
    <dbReference type="NCBI Taxonomy" id="301880"/>
    <lineage>
        <taxon>Eukaryota</taxon>
        <taxon>Viridiplantae</taxon>
        <taxon>Streptophyta</taxon>
        <taxon>Embryophyta</taxon>
        <taxon>Tracheophyta</taxon>
        <taxon>Spermatophyta</taxon>
        <taxon>Magnoliopsida</taxon>
        <taxon>eudicotyledons</taxon>
        <taxon>Gunneridae</taxon>
        <taxon>Pentapetalae</taxon>
        <taxon>asterids</taxon>
        <taxon>campanulids</taxon>
        <taxon>Asterales</taxon>
        <taxon>Asteraceae</taxon>
        <taxon>Asteroideae</taxon>
        <taxon>Anthemideae</taxon>
        <taxon>Anthemidinae</taxon>
        <taxon>Tanacetum</taxon>
    </lineage>
</organism>
<dbReference type="EMBL" id="BQNB010014335">
    <property type="protein sequence ID" value="GJT26950.1"/>
    <property type="molecule type" value="Genomic_DNA"/>
</dbReference>
<dbReference type="InterPro" id="IPR036908">
    <property type="entry name" value="RlpA-like_sf"/>
</dbReference>
<keyword evidence="3" id="KW-1185">Reference proteome</keyword>
<reference evidence="2" key="1">
    <citation type="journal article" date="2022" name="Int. J. Mol. Sci.">
        <title>Draft Genome of Tanacetum Coccineum: Genomic Comparison of Closely Related Tanacetum-Family Plants.</title>
        <authorList>
            <person name="Yamashiro T."/>
            <person name="Shiraishi A."/>
            <person name="Nakayama K."/>
            <person name="Satake H."/>
        </authorList>
    </citation>
    <scope>NUCLEOTIDE SEQUENCE</scope>
</reference>
<dbReference type="InterPro" id="IPR007112">
    <property type="entry name" value="Expansin/allergen_DPBB_dom"/>
</dbReference>
<dbReference type="InterPro" id="IPR009009">
    <property type="entry name" value="RlpA-like_DPBB"/>
</dbReference>
<dbReference type="SUPFAM" id="SSF50685">
    <property type="entry name" value="Barwin-like endoglucanases"/>
    <property type="match status" value="1"/>
</dbReference>
<gene>
    <name evidence="2" type="ORF">Tco_0907225</name>
</gene>
<dbReference type="CDD" id="cd22269">
    <property type="entry name" value="DPBB_EG45-like"/>
    <property type="match status" value="1"/>
</dbReference>
<feature type="domain" description="Expansin-like EG45" evidence="1">
    <location>
        <begin position="1"/>
        <end position="100"/>
    </location>
</feature>
<dbReference type="Pfam" id="PF03330">
    <property type="entry name" value="DPBB_1"/>
    <property type="match status" value="1"/>
</dbReference>
<protein>
    <submittedName>
        <fullName evidence="2">EG45-like domain containing protein</fullName>
    </submittedName>
</protein>
<proteinExistence type="predicted"/>
<dbReference type="PROSITE" id="PS50842">
    <property type="entry name" value="EXPANSIN_EG45"/>
    <property type="match status" value="1"/>
</dbReference>
<feature type="non-terminal residue" evidence="2">
    <location>
        <position position="1"/>
    </location>
</feature>
<comment type="caution">
    <text evidence="2">The sequence shown here is derived from an EMBL/GenBank/DDBJ whole genome shotgun (WGS) entry which is preliminary data.</text>
</comment>
<accession>A0ABQ5CJM5</accession>
<dbReference type="Proteomes" id="UP001151760">
    <property type="component" value="Unassembled WGS sequence"/>
</dbReference>
<evidence type="ECO:0000313" key="2">
    <source>
        <dbReference type="EMBL" id="GJT26950.1"/>
    </source>
</evidence>
<dbReference type="PANTHER" id="PTHR47480">
    <property type="entry name" value="EG45-LIKE DOMAIN CONTAINING PROTEIN"/>
    <property type="match status" value="1"/>
</dbReference>
<evidence type="ECO:0000313" key="3">
    <source>
        <dbReference type="Proteomes" id="UP001151760"/>
    </source>
</evidence>
<name>A0ABQ5CJM5_9ASTR</name>
<reference evidence="2" key="2">
    <citation type="submission" date="2022-01" db="EMBL/GenBank/DDBJ databases">
        <authorList>
            <person name="Yamashiro T."/>
            <person name="Shiraishi A."/>
            <person name="Satake H."/>
            <person name="Nakayama K."/>
        </authorList>
    </citation>
    <scope>NUCLEOTIDE SEQUENCE</scope>
</reference>
<sequence length="163" mass="17405">TVCYGNDTSKFPSDSLFAAAGDGIWDNGAACGRKYLVKCISGTEPGACVSDEVIQVTIVDYANTSGPSNYHGSSTMVLSATAFGLIANSTADTISIEFKQKIFGGRTRSKKYCKAKEKEEKDGELNDREEMALHTSKGIWMARCAGIETLAIVADLQGTDGRE</sequence>
<dbReference type="SMART" id="SM00837">
    <property type="entry name" value="DPBB_1"/>
    <property type="match status" value="1"/>
</dbReference>
<dbReference type="Gene3D" id="2.40.40.10">
    <property type="entry name" value="RlpA-like domain"/>
    <property type="match status" value="1"/>
</dbReference>
<evidence type="ECO:0000259" key="1">
    <source>
        <dbReference type="PROSITE" id="PS50842"/>
    </source>
</evidence>
<dbReference type="PANTHER" id="PTHR47480:SF1">
    <property type="entry name" value="EG45-LIKE DOMAIN CONTAINING PROTEIN 1"/>
    <property type="match status" value="1"/>
</dbReference>